<gene>
    <name evidence="2" type="ORF">GFH32_05480</name>
</gene>
<reference evidence="2 3" key="1">
    <citation type="submission" date="2019-10" db="EMBL/GenBank/DDBJ databases">
        <authorList>
            <person name="Dong K."/>
        </authorList>
    </citation>
    <scope>NUCLEOTIDE SEQUENCE [LARGE SCALE GENOMIC DNA]</scope>
    <source>
        <strain evidence="3">dk4302</strain>
    </source>
</reference>
<name>A0A5Q0Q960_9SPHI</name>
<dbReference type="Proteomes" id="UP000326921">
    <property type="component" value="Chromosome"/>
</dbReference>
<organism evidence="2 3">
    <name type="scientific">Sphingobacterium zhuxiongii</name>
    <dbReference type="NCBI Taxonomy" id="2662364"/>
    <lineage>
        <taxon>Bacteria</taxon>
        <taxon>Pseudomonadati</taxon>
        <taxon>Bacteroidota</taxon>
        <taxon>Sphingobacteriia</taxon>
        <taxon>Sphingobacteriales</taxon>
        <taxon>Sphingobacteriaceae</taxon>
        <taxon>Sphingobacterium</taxon>
    </lineage>
</organism>
<evidence type="ECO:0000313" key="2">
    <source>
        <dbReference type="EMBL" id="QGA25804.1"/>
    </source>
</evidence>
<dbReference type="InterPro" id="IPR004027">
    <property type="entry name" value="SEC_C_motif"/>
</dbReference>
<accession>A0A5Q0Q960</accession>
<dbReference type="Pfam" id="PF17775">
    <property type="entry name" value="YchJ_M-like"/>
    <property type="match status" value="1"/>
</dbReference>
<evidence type="ECO:0000313" key="3">
    <source>
        <dbReference type="Proteomes" id="UP000326921"/>
    </source>
</evidence>
<dbReference type="InterPro" id="IPR032710">
    <property type="entry name" value="NTF2-like_dom_sf"/>
</dbReference>
<dbReference type="InterPro" id="IPR048469">
    <property type="entry name" value="YchJ-like_M"/>
</dbReference>
<dbReference type="PANTHER" id="PTHR33747:SF1">
    <property type="entry name" value="ADENYLATE CYCLASE-ASSOCIATED CAP C-TERMINAL DOMAIN-CONTAINING PROTEIN"/>
    <property type="match status" value="1"/>
</dbReference>
<dbReference type="AlphaFoldDB" id="A0A5Q0Q960"/>
<dbReference type="KEGG" id="sphe:GFH32_05480"/>
<dbReference type="Pfam" id="PF02810">
    <property type="entry name" value="SEC-C"/>
    <property type="match status" value="1"/>
</dbReference>
<proteinExistence type="predicted"/>
<feature type="domain" description="YchJ-like middle NTF2-like" evidence="1">
    <location>
        <begin position="29"/>
        <end position="122"/>
    </location>
</feature>
<dbReference type="EMBL" id="CP045652">
    <property type="protein sequence ID" value="QGA25804.1"/>
    <property type="molecule type" value="Genomic_DNA"/>
</dbReference>
<keyword evidence="3" id="KW-1185">Reference proteome</keyword>
<dbReference type="RefSeq" id="WP_153510126.1">
    <property type="nucleotide sequence ID" value="NZ_CP045652.1"/>
</dbReference>
<dbReference type="SUPFAM" id="SSF54427">
    <property type="entry name" value="NTF2-like"/>
    <property type="match status" value="1"/>
</dbReference>
<protein>
    <submittedName>
        <fullName evidence="2">Zinc chelation protein SecC</fullName>
    </submittedName>
</protein>
<evidence type="ECO:0000259" key="1">
    <source>
        <dbReference type="Pfam" id="PF17775"/>
    </source>
</evidence>
<dbReference type="Gene3D" id="3.10.450.50">
    <property type="match status" value="1"/>
</dbReference>
<dbReference type="PANTHER" id="PTHR33747">
    <property type="entry name" value="UPF0225 PROTEIN SCO1677"/>
    <property type="match status" value="1"/>
</dbReference>
<sequence>MKQLCPCGSTLSYQNCCNQIHEDLSQAESAEQLMRARYSAFCLELIDFLYQTFHPQTRRFQKKAEIEIWAKENNWQELELIKSTNSTVEFKAYYIDMQGELHIHHEKSTFKQLNGVWYYYDGKMKA</sequence>